<comment type="caution">
    <text evidence="4">The sequence shown here is derived from an EMBL/GenBank/DDBJ whole genome shotgun (WGS) entry which is preliminary data.</text>
</comment>
<feature type="region of interest" description="Disordered" evidence="1">
    <location>
        <begin position="1"/>
        <end position="72"/>
    </location>
</feature>
<evidence type="ECO:0000256" key="1">
    <source>
        <dbReference type="SAM" id="MobiDB-lite"/>
    </source>
</evidence>
<feature type="domain" description="DUF2510" evidence="3">
    <location>
        <begin position="38"/>
        <end position="70"/>
    </location>
</feature>
<feature type="compositionally biased region" description="Low complexity" evidence="1">
    <location>
        <begin position="15"/>
        <end position="38"/>
    </location>
</feature>
<keyword evidence="2" id="KW-0472">Membrane</keyword>
<evidence type="ECO:0000313" key="4">
    <source>
        <dbReference type="EMBL" id="MDN4475321.1"/>
    </source>
</evidence>
<evidence type="ECO:0000259" key="3">
    <source>
        <dbReference type="Pfam" id="PF10708"/>
    </source>
</evidence>
<dbReference type="InterPro" id="IPR018929">
    <property type="entry name" value="DUF2510"/>
</dbReference>
<dbReference type="Pfam" id="PF10708">
    <property type="entry name" value="DUF2510"/>
    <property type="match status" value="1"/>
</dbReference>
<evidence type="ECO:0000313" key="5">
    <source>
        <dbReference type="Proteomes" id="UP001172728"/>
    </source>
</evidence>
<dbReference type="Proteomes" id="UP001172728">
    <property type="component" value="Unassembled WGS sequence"/>
</dbReference>
<keyword evidence="5" id="KW-1185">Reference proteome</keyword>
<keyword evidence="2" id="KW-1133">Transmembrane helix</keyword>
<proteinExistence type="predicted"/>
<organism evidence="4 5">
    <name type="scientific">Demequina litoralis</name>
    <dbReference type="NCBI Taxonomy" id="3051660"/>
    <lineage>
        <taxon>Bacteria</taxon>
        <taxon>Bacillati</taxon>
        <taxon>Actinomycetota</taxon>
        <taxon>Actinomycetes</taxon>
        <taxon>Micrococcales</taxon>
        <taxon>Demequinaceae</taxon>
        <taxon>Demequina</taxon>
    </lineage>
</organism>
<dbReference type="RefSeq" id="WP_301131762.1">
    <property type="nucleotide sequence ID" value="NZ_JAUHPW010000003.1"/>
</dbReference>
<feature type="transmembrane region" description="Helical" evidence="2">
    <location>
        <begin position="79"/>
        <end position="99"/>
    </location>
</feature>
<name>A0ABT8G856_9MICO</name>
<reference evidence="4" key="1">
    <citation type="submission" date="2023-06" db="EMBL/GenBank/DDBJ databases">
        <title>Sysu t00192.</title>
        <authorList>
            <person name="Gao L."/>
            <person name="Fang B.-Z."/>
            <person name="Li W.-J."/>
        </authorList>
    </citation>
    <scope>NUCLEOTIDE SEQUENCE</scope>
    <source>
        <strain evidence="4">SYSU T00192</strain>
    </source>
</reference>
<accession>A0ABT8G856</accession>
<dbReference type="EMBL" id="JAUHPW010000003">
    <property type="protein sequence ID" value="MDN4475321.1"/>
    <property type="molecule type" value="Genomic_DNA"/>
</dbReference>
<sequence length="302" mass="30594">MPEQHSDPTAGDPFAAPAAESAPETARAAEAASASAPAGWYPDAERPGGQRYWDGASWTDQRVDAVPTPPRKRGRRLPWLIAGGVGAALGAGFLVYTAVTHAVESAFVNVVEGTVDATAGAADEDGGTRTLAAVTADGWTAVTVMDGHGSIAVDPAWTDVADVMGAEAMAAEMSADAGGEIAVDGIWLTAGDLAYGGTLLMVMSVADAGAASTPRLEVASFIEAAAAGADYELSVDDAIVTEHGYVGHISEFDLPVEDIVLTNTVGIVADGSHQLLVYATGTEDLGPGSGHLEAVLGSYLAE</sequence>
<gene>
    <name evidence="4" type="ORF">QQX09_05550</name>
</gene>
<keyword evidence="2" id="KW-0812">Transmembrane</keyword>
<evidence type="ECO:0000256" key="2">
    <source>
        <dbReference type="SAM" id="Phobius"/>
    </source>
</evidence>
<protein>
    <submittedName>
        <fullName evidence="4">DUF2510 domain-containing protein</fullName>
    </submittedName>
</protein>